<feature type="binding site" evidence="2">
    <location>
        <position position="419"/>
    </location>
    <ligand>
        <name>a divalent metal cation</name>
        <dbReference type="ChEBI" id="CHEBI:60240"/>
        <label>1</label>
    </ligand>
</feature>
<evidence type="ECO:0000256" key="3">
    <source>
        <dbReference type="SAM" id="MobiDB-lite"/>
    </source>
</evidence>
<dbReference type="OMA" id="GYLWSVM"/>
<feature type="binding site" evidence="2">
    <location>
        <position position="415"/>
    </location>
    <ligand>
        <name>a divalent metal cation</name>
        <dbReference type="ChEBI" id="CHEBI:60240"/>
        <label>1</label>
    </ligand>
</feature>
<accession>A0A0D1ZNC5</accession>
<keyword evidence="5" id="KW-1185">Reference proteome</keyword>
<feature type="compositionally biased region" description="Polar residues" evidence="3">
    <location>
        <begin position="251"/>
        <end position="275"/>
    </location>
</feature>
<evidence type="ECO:0000256" key="2">
    <source>
        <dbReference type="PIRSR" id="PIRSR602678-1"/>
    </source>
</evidence>
<comment type="similarity">
    <text evidence="1">Belongs to the GTP cyclohydrolase I type 2/NIF3 family.</text>
</comment>
<feature type="binding site" evidence="2">
    <location>
        <position position="172"/>
    </location>
    <ligand>
        <name>a divalent metal cation</name>
        <dbReference type="ChEBI" id="CHEBI:60240"/>
        <label>1</label>
    </ligand>
</feature>
<feature type="region of interest" description="Disordered" evidence="3">
    <location>
        <begin position="195"/>
        <end position="285"/>
    </location>
</feature>
<feature type="compositionally biased region" description="Polar residues" evidence="3">
    <location>
        <begin position="230"/>
        <end position="241"/>
    </location>
</feature>
<dbReference type="GO" id="GO:0046872">
    <property type="term" value="F:metal ion binding"/>
    <property type="evidence" value="ECO:0007669"/>
    <property type="project" value="UniProtKB-KW"/>
</dbReference>
<dbReference type="Proteomes" id="UP000054302">
    <property type="component" value="Unassembled WGS sequence"/>
</dbReference>
<dbReference type="EMBL" id="KN847520">
    <property type="protein sequence ID" value="KIV96122.1"/>
    <property type="molecule type" value="Genomic_DNA"/>
</dbReference>
<dbReference type="Pfam" id="PF01784">
    <property type="entry name" value="DUF34_NIF3"/>
    <property type="match status" value="1"/>
</dbReference>
<feature type="compositionally biased region" description="Low complexity" evidence="3">
    <location>
        <begin position="204"/>
        <end position="217"/>
    </location>
</feature>
<dbReference type="STRING" id="212818.A0A0D1ZNC5"/>
<dbReference type="GO" id="GO:0005739">
    <property type="term" value="C:mitochondrion"/>
    <property type="evidence" value="ECO:0007669"/>
    <property type="project" value="TreeGrafter"/>
</dbReference>
<dbReference type="AlphaFoldDB" id="A0A0D1ZNC5"/>
<organism evidence="4 5">
    <name type="scientific">Exophiala mesophila</name>
    <name type="common">Black yeast-like fungus</name>
    <dbReference type="NCBI Taxonomy" id="212818"/>
    <lineage>
        <taxon>Eukaryota</taxon>
        <taxon>Fungi</taxon>
        <taxon>Dikarya</taxon>
        <taxon>Ascomycota</taxon>
        <taxon>Pezizomycotina</taxon>
        <taxon>Eurotiomycetes</taxon>
        <taxon>Chaetothyriomycetidae</taxon>
        <taxon>Chaetothyriales</taxon>
        <taxon>Herpotrichiellaceae</taxon>
        <taxon>Exophiala</taxon>
    </lineage>
</organism>
<dbReference type="VEuPathDB" id="FungiDB:PV10_00026"/>
<dbReference type="PANTHER" id="PTHR13799">
    <property type="entry name" value="NGG1 INTERACTING FACTOR 3"/>
    <property type="match status" value="1"/>
</dbReference>
<keyword evidence="2" id="KW-0479">Metal-binding</keyword>
<evidence type="ECO:0000313" key="5">
    <source>
        <dbReference type="Proteomes" id="UP000054302"/>
    </source>
</evidence>
<dbReference type="FunFam" id="3.40.1390.30:FF:000001">
    <property type="entry name" value="GTP cyclohydrolase 1 type 2"/>
    <property type="match status" value="1"/>
</dbReference>
<dbReference type="SUPFAM" id="SSF102705">
    <property type="entry name" value="NIF3 (NGG1p interacting factor 3)-like"/>
    <property type="match status" value="1"/>
</dbReference>
<dbReference type="PANTHER" id="PTHR13799:SF13">
    <property type="entry name" value="NIF3-LIKE PROTEIN 1"/>
    <property type="match status" value="1"/>
</dbReference>
<dbReference type="RefSeq" id="XP_016227696.1">
    <property type="nucleotide sequence ID" value="XM_016364047.1"/>
</dbReference>
<dbReference type="InterPro" id="IPR036069">
    <property type="entry name" value="DUF34/NIF3_sf"/>
</dbReference>
<dbReference type="InterPro" id="IPR002678">
    <property type="entry name" value="DUF34/NIF3"/>
</dbReference>
<dbReference type="GeneID" id="27317871"/>
<gene>
    <name evidence="4" type="ORF">PV10_00026</name>
</gene>
<dbReference type="HOGENOM" id="CLU_037423_0_1_1"/>
<dbReference type="Gene3D" id="3.40.1390.30">
    <property type="entry name" value="NIF3 (NGG1p interacting factor 3)-like"/>
    <property type="match status" value="2"/>
</dbReference>
<evidence type="ECO:0000313" key="4">
    <source>
        <dbReference type="EMBL" id="KIV96122.1"/>
    </source>
</evidence>
<name>A0A0D1ZNC5_EXOME</name>
<evidence type="ECO:0000256" key="1">
    <source>
        <dbReference type="ARBA" id="ARBA00006964"/>
    </source>
</evidence>
<reference evidence="4 5" key="1">
    <citation type="submission" date="2015-01" db="EMBL/GenBank/DDBJ databases">
        <title>The Genome Sequence of Exophiala mesophila CBS40295.</title>
        <authorList>
            <consortium name="The Broad Institute Genomics Platform"/>
            <person name="Cuomo C."/>
            <person name="de Hoog S."/>
            <person name="Gorbushina A."/>
            <person name="Stielow B."/>
            <person name="Teixiera M."/>
            <person name="Abouelleil A."/>
            <person name="Chapman S.B."/>
            <person name="Priest M."/>
            <person name="Young S.K."/>
            <person name="Wortman J."/>
            <person name="Nusbaum C."/>
            <person name="Birren B."/>
        </authorList>
    </citation>
    <scope>NUCLEOTIDE SEQUENCE [LARGE SCALE GENOMIC DNA]</scope>
    <source>
        <strain evidence="4 5">CBS 40295</strain>
    </source>
</reference>
<protein>
    <submittedName>
        <fullName evidence="4">YbgI/family dinuclear metal center protein</fullName>
    </submittedName>
</protein>
<proteinExistence type="inferred from homology"/>
<sequence length="496" mass="54343">MLRPSLSRIISSLYSSSPKFHLRLAPPFSHSRVQPSTSLPSLPLRRNMNFQSRSYPYPVSPFTRTVISCMRQLYPDCLADKSFDNTGLLVEAPLLPTHNSRPRNTNKVLLTIDLTRAVATEAIDHNVSLVVSYHPIIFRGLKSITTNDTQQLTISLLLAHGISVYCPHTAVDTVPGGMADWLCDVVTGRVDDPESEAFTAQTPSDTEISSDTEVTTSDSDHGYDEGDTLSDASTKPTSHSDAVSDPYVSSPGPQSPNTPKAKSMRPQTTRRTYSKPTYPRPTSHFHPAVISHTRSVVNPSPHDAIEAANELTRSTKYDSSNTGAGRLISFDAAQSLTLLITRIAHAIGLPKGFSMAIPQGVRIEDIQIKTVATCPGSGGSVLSKCRADLILTGELSHHETLAVTERGGCVISLFHSNSERGYLWSVMRDQLERRARIEWTKLQGENLSNQNLSEPERAILCNHQLVEVLVSEWDRDPYGIVVLDDTPVPGVKLESA</sequence>
<feature type="binding site" evidence="2">
    <location>
        <position position="134"/>
    </location>
    <ligand>
        <name>a divalent metal cation</name>
        <dbReference type="ChEBI" id="CHEBI:60240"/>
        <label>1</label>
    </ligand>
</feature>
<dbReference type="OrthoDB" id="3345469at2759"/>